<keyword evidence="12" id="KW-1185">Reference proteome</keyword>
<evidence type="ECO:0000256" key="9">
    <source>
        <dbReference type="PROSITE-ProRule" id="PRU00023"/>
    </source>
</evidence>
<organism evidence="11 12">
    <name type="scientific">Chlamydomonas eustigma</name>
    <dbReference type="NCBI Taxonomy" id="1157962"/>
    <lineage>
        <taxon>Eukaryota</taxon>
        <taxon>Viridiplantae</taxon>
        <taxon>Chlorophyta</taxon>
        <taxon>core chlorophytes</taxon>
        <taxon>Chlorophyceae</taxon>
        <taxon>CS clade</taxon>
        <taxon>Chlamydomonadales</taxon>
        <taxon>Chlamydomonadaceae</taxon>
        <taxon>Chlamydomonas</taxon>
    </lineage>
</organism>
<evidence type="ECO:0000313" key="11">
    <source>
        <dbReference type="EMBL" id="GAX83287.1"/>
    </source>
</evidence>
<dbReference type="AlphaFoldDB" id="A0A250XJN6"/>
<gene>
    <name evidence="11" type="ORF">CEUSTIGMA_g10713.t1</name>
</gene>
<evidence type="ECO:0000256" key="5">
    <source>
        <dbReference type="ARBA" id="ARBA00023043"/>
    </source>
</evidence>
<dbReference type="PANTHER" id="PTHR15263:SF1">
    <property type="entry name" value="NF-KAPPA-B INHIBITOR-LIKE PROTEIN 1"/>
    <property type="match status" value="1"/>
</dbReference>
<dbReference type="STRING" id="1157962.A0A250XJN6"/>
<keyword evidence="3" id="KW-0597">Phosphoprotein</keyword>
<protein>
    <recommendedName>
        <fullName evidence="2">NF-kappa-B inhibitor-like protein 1</fullName>
    </recommendedName>
    <alternativeName>
        <fullName evidence="7">Inhibitor of kappa B-like protein</fullName>
    </alternativeName>
    <alternativeName>
        <fullName evidence="8">Nuclear factor of kappa light polypeptide gene enhancer in B-cells inhibitor-like 1</fullName>
    </alternativeName>
</protein>
<sequence>MGKKKKRKRRSDERGNSDSSALSEDRLAELRLKLITTITRKPHRLSRIRRLLSRLDRRGSTINHQDAQGQTLLHLAASCGHNDVVEELLRQDADASIQDNQGNTAAHLAALNSHLLPLTSILQSSHPPDIDSLVNQAGTSIRMATDHMLSNNQHIEGPIKGVESMRTCSTDDYHAVDTTAARDGSQGDNQEEEWQQRLREEYSDGEGGGGVVWGPASGRCDGYHHQSVGTSVAGTENDDDVQLFATLETEDEWAERLWREMQARRRTKHRQQSLINHYTSTTYPAAASGAGLGSRSTVPDATAAEMAAAAAAARQRESDRILQEEQQKDAAWRHKASSGASSSKSSGRMPGPSPCPTYAGGSTGWGSHQDTTQGPAAAAAAAAATLVLDPGSMRDEYEAKWRALKSKLALMKHPDANKKHHASTSATAPQVKSSALILKVDDIPWPIPLSALIPPPSAAAYQHVGRNADSGGGNNNVATQNPNHYKGLLADVLIWGASGVSEVKARLRMEIMRWHPDKFLSRFGALFPNDGLQEVNHGAASVTGDVLLCTAASKQQQQQQQQQILKGVDLVAQQITQLMGSLPLQVTKEHTR</sequence>
<dbReference type="Gene3D" id="1.25.40.20">
    <property type="entry name" value="Ankyrin repeat-containing domain"/>
    <property type="match status" value="1"/>
</dbReference>
<evidence type="ECO:0000256" key="6">
    <source>
        <dbReference type="ARBA" id="ARBA00023242"/>
    </source>
</evidence>
<accession>A0A250XJN6</accession>
<comment type="subcellular location">
    <subcellularLocation>
        <location evidence="1">Nucleus</location>
    </subcellularLocation>
</comment>
<dbReference type="OrthoDB" id="544997at2759"/>
<evidence type="ECO:0000256" key="8">
    <source>
        <dbReference type="ARBA" id="ARBA00030802"/>
    </source>
</evidence>
<dbReference type="EMBL" id="BEGY01000095">
    <property type="protein sequence ID" value="GAX83287.1"/>
    <property type="molecule type" value="Genomic_DNA"/>
</dbReference>
<dbReference type="Pfam" id="PF12796">
    <property type="entry name" value="Ank_2"/>
    <property type="match status" value="1"/>
</dbReference>
<feature type="compositionally biased region" description="Low complexity" evidence="10">
    <location>
        <begin position="337"/>
        <end position="347"/>
    </location>
</feature>
<comment type="caution">
    <text evidence="11">The sequence shown here is derived from an EMBL/GenBank/DDBJ whole genome shotgun (WGS) entry which is preliminary data.</text>
</comment>
<dbReference type="InterPro" id="IPR036770">
    <property type="entry name" value="Ankyrin_rpt-contain_sf"/>
</dbReference>
<feature type="region of interest" description="Disordered" evidence="10">
    <location>
        <begin position="309"/>
        <end position="377"/>
    </location>
</feature>
<feature type="compositionally biased region" description="Basic and acidic residues" evidence="10">
    <location>
        <begin position="314"/>
        <end position="332"/>
    </location>
</feature>
<reference evidence="11 12" key="1">
    <citation type="submission" date="2017-08" db="EMBL/GenBank/DDBJ databases">
        <title>Acidophilic green algal genome provides insights into adaptation to an acidic environment.</title>
        <authorList>
            <person name="Hirooka S."/>
            <person name="Hirose Y."/>
            <person name="Kanesaki Y."/>
            <person name="Higuchi S."/>
            <person name="Fujiwara T."/>
            <person name="Onuma R."/>
            <person name="Era A."/>
            <person name="Ohbayashi R."/>
            <person name="Uzuka A."/>
            <person name="Nozaki H."/>
            <person name="Yoshikawa H."/>
            <person name="Miyagishima S.Y."/>
        </authorList>
    </citation>
    <scope>NUCLEOTIDE SEQUENCE [LARGE SCALE GENOMIC DNA]</scope>
    <source>
        <strain evidence="11 12">NIES-2499</strain>
    </source>
</reference>
<evidence type="ECO:0000313" key="12">
    <source>
        <dbReference type="Proteomes" id="UP000232323"/>
    </source>
</evidence>
<dbReference type="PROSITE" id="PS50297">
    <property type="entry name" value="ANK_REP_REGION"/>
    <property type="match status" value="1"/>
</dbReference>
<keyword evidence="4" id="KW-0677">Repeat</keyword>
<evidence type="ECO:0000256" key="10">
    <source>
        <dbReference type="SAM" id="MobiDB-lite"/>
    </source>
</evidence>
<dbReference type="GO" id="GO:0005634">
    <property type="term" value="C:nucleus"/>
    <property type="evidence" value="ECO:0007669"/>
    <property type="project" value="UniProtKB-SubCell"/>
</dbReference>
<evidence type="ECO:0000256" key="2">
    <source>
        <dbReference type="ARBA" id="ARBA00014259"/>
    </source>
</evidence>
<feature type="region of interest" description="Disordered" evidence="10">
    <location>
        <begin position="179"/>
        <end position="209"/>
    </location>
</feature>
<keyword evidence="5 9" id="KW-0040">ANK repeat</keyword>
<evidence type="ECO:0000256" key="3">
    <source>
        <dbReference type="ARBA" id="ARBA00022553"/>
    </source>
</evidence>
<dbReference type="PROSITE" id="PS50088">
    <property type="entry name" value="ANK_REPEAT"/>
    <property type="match status" value="1"/>
</dbReference>
<dbReference type="InterPro" id="IPR038753">
    <property type="entry name" value="NFKBIL1"/>
</dbReference>
<dbReference type="SUPFAM" id="SSF48403">
    <property type="entry name" value="Ankyrin repeat"/>
    <property type="match status" value="1"/>
</dbReference>
<feature type="region of interest" description="Disordered" evidence="10">
    <location>
        <begin position="1"/>
        <end position="22"/>
    </location>
</feature>
<dbReference type="PANTHER" id="PTHR15263">
    <property type="entry name" value="I-KAPPA-B-LIKE PROTEIN IKBL"/>
    <property type="match status" value="1"/>
</dbReference>
<dbReference type="InterPro" id="IPR002110">
    <property type="entry name" value="Ankyrin_rpt"/>
</dbReference>
<dbReference type="SMART" id="SM00248">
    <property type="entry name" value="ANK"/>
    <property type="match status" value="2"/>
</dbReference>
<evidence type="ECO:0000256" key="1">
    <source>
        <dbReference type="ARBA" id="ARBA00004123"/>
    </source>
</evidence>
<evidence type="ECO:0000256" key="7">
    <source>
        <dbReference type="ARBA" id="ARBA00030621"/>
    </source>
</evidence>
<dbReference type="Proteomes" id="UP000232323">
    <property type="component" value="Unassembled WGS sequence"/>
</dbReference>
<name>A0A250XJN6_9CHLO</name>
<feature type="repeat" description="ANK" evidence="9">
    <location>
        <begin position="68"/>
        <end position="100"/>
    </location>
</feature>
<dbReference type="GO" id="GO:0043124">
    <property type="term" value="P:negative regulation of canonical NF-kappaB signal transduction"/>
    <property type="evidence" value="ECO:0007669"/>
    <property type="project" value="InterPro"/>
</dbReference>
<feature type="compositionally biased region" description="Polar residues" evidence="10">
    <location>
        <begin position="365"/>
        <end position="374"/>
    </location>
</feature>
<keyword evidence="6" id="KW-0539">Nucleus</keyword>
<proteinExistence type="predicted"/>
<evidence type="ECO:0000256" key="4">
    <source>
        <dbReference type="ARBA" id="ARBA00022737"/>
    </source>
</evidence>